<evidence type="ECO:0000256" key="7">
    <source>
        <dbReference type="RuleBase" id="RU366022"/>
    </source>
</evidence>
<dbReference type="Gene3D" id="3.40.50.720">
    <property type="entry name" value="NAD(P)-binding Rossmann-like Domain"/>
    <property type="match status" value="1"/>
</dbReference>
<comment type="function">
    <text evidence="7">E1-like activating enzyme involved in the 2 ubiquitin-like systems required for autophagy.</text>
</comment>
<feature type="domain" description="THIF-type NAD/FAD binding fold" evidence="8">
    <location>
        <begin position="352"/>
        <end position="589"/>
    </location>
</feature>
<comment type="subcellular location">
    <subcellularLocation>
        <location evidence="7">Cytoplasm</location>
    </subcellularLocation>
    <subcellularLocation>
        <location evidence="7">Preautophagosomal structure</location>
    </subcellularLocation>
</comment>
<dbReference type="InterPro" id="IPR042522">
    <property type="entry name" value="Atg7_N_1"/>
</dbReference>
<accession>A0A8T0IL82</accession>
<dbReference type="SUPFAM" id="SSF69572">
    <property type="entry name" value="Activating enzymes of the ubiquitin-like proteins"/>
    <property type="match status" value="1"/>
</dbReference>
<feature type="active site" description="Glycyl thioester intermediate" evidence="6">
    <location>
        <position position="563"/>
    </location>
</feature>
<dbReference type="PANTHER" id="PTHR10953:SF3">
    <property type="entry name" value="UBIQUITIN-LIKE MODIFIER-ACTIVATING ENZYME ATG7"/>
    <property type="match status" value="1"/>
</dbReference>
<dbReference type="InterPro" id="IPR042523">
    <property type="entry name" value="Atg7_N_2"/>
</dbReference>
<dbReference type="EMBL" id="CM026423">
    <property type="protein sequence ID" value="KAG0583657.1"/>
    <property type="molecule type" value="Genomic_DNA"/>
</dbReference>
<keyword evidence="4 7" id="KW-0653">Protein transport</keyword>
<keyword evidence="7" id="KW-0833">Ubl conjugation pathway</keyword>
<dbReference type="GO" id="GO:0006995">
    <property type="term" value="P:cellular response to nitrogen starvation"/>
    <property type="evidence" value="ECO:0007669"/>
    <property type="project" value="TreeGrafter"/>
</dbReference>
<dbReference type="GO" id="GO:0000407">
    <property type="term" value="C:phagophore assembly site"/>
    <property type="evidence" value="ECO:0007669"/>
    <property type="project" value="UniProtKB-SubCell"/>
</dbReference>
<evidence type="ECO:0000256" key="6">
    <source>
        <dbReference type="PIRSR" id="PIRSR606285-1"/>
    </source>
</evidence>
<dbReference type="PANTHER" id="PTHR10953">
    <property type="entry name" value="UBIQUITIN-ACTIVATING ENZYME E1"/>
    <property type="match status" value="1"/>
</dbReference>
<protein>
    <recommendedName>
        <fullName evidence="2 7">Ubiquitin-like modifier-activating enzyme ATG7</fullName>
    </recommendedName>
    <alternativeName>
        <fullName evidence="7">Autophagy-related protein 7</fullName>
    </alternativeName>
</protein>
<reference evidence="10" key="1">
    <citation type="submission" date="2020-06" db="EMBL/GenBank/DDBJ databases">
        <title>WGS assembly of Ceratodon purpureus strain R40.</title>
        <authorList>
            <person name="Carey S.B."/>
            <person name="Jenkins J."/>
            <person name="Shu S."/>
            <person name="Lovell J.T."/>
            <person name="Sreedasyam A."/>
            <person name="Maumus F."/>
            <person name="Tiley G.P."/>
            <person name="Fernandez-Pozo N."/>
            <person name="Barry K."/>
            <person name="Chen C."/>
            <person name="Wang M."/>
            <person name="Lipzen A."/>
            <person name="Daum C."/>
            <person name="Saski C.A."/>
            <person name="Payton A.C."/>
            <person name="Mcbreen J.C."/>
            <person name="Conrad R.E."/>
            <person name="Kollar L.M."/>
            <person name="Olsson S."/>
            <person name="Huttunen S."/>
            <person name="Landis J.B."/>
            <person name="Wickett N.J."/>
            <person name="Johnson M.G."/>
            <person name="Rensing S.A."/>
            <person name="Grimwood J."/>
            <person name="Schmutz J."/>
            <person name="Mcdaniel S.F."/>
        </authorList>
    </citation>
    <scope>NUCLEOTIDE SEQUENCE</scope>
    <source>
        <strain evidence="10">R40</strain>
    </source>
</reference>
<evidence type="ECO:0000256" key="3">
    <source>
        <dbReference type="ARBA" id="ARBA00022448"/>
    </source>
</evidence>
<dbReference type="InterPro" id="IPR045886">
    <property type="entry name" value="ThiF/MoeB/HesA"/>
</dbReference>
<dbReference type="FunFam" id="3.40.140.70:FF:000001">
    <property type="entry name" value="Ubiquitin-like modifier-activating enzyme atg7"/>
    <property type="match status" value="1"/>
</dbReference>
<dbReference type="Pfam" id="PF16420">
    <property type="entry name" value="ATG7_N"/>
    <property type="match status" value="1"/>
</dbReference>
<dbReference type="Pfam" id="PF00899">
    <property type="entry name" value="ThiF"/>
    <property type="match status" value="1"/>
</dbReference>
<keyword evidence="7" id="KW-0963">Cytoplasm</keyword>
<proteinExistence type="inferred from homology"/>
<dbReference type="GO" id="GO:0019778">
    <property type="term" value="F:Atg12 activating enzyme activity"/>
    <property type="evidence" value="ECO:0007669"/>
    <property type="project" value="TreeGrafter"/>
</dbReference>
<dbReference type="GO" id="GO:0015031">
    <property type="term" value="P:protein transport"/>
    <property type="evidence" value="ECO:0007669"/>
    <property type="project" value="UniProtKB-UniRule"/>
</dbReference>
<organism evidence="10 11">
    <name type="scientific">Ceratodon purpureus</name>
    <name type="common">Fire moss</name>
    <name type="synonym">Dicranum purpureum</name>
    <dbReference type="NCBI Taxonomy" id="3225"/>
    <lineage>
        <taxon>Eukaryota</taxon>
        <taxon>Viridiplantae</taxon>
        <taxon>Streptophyta</taxon>
        <taxon>Embryophyta</taxon>
        <taxon>Bryophyta</taxon>
        <taxon>Bryophytina</taxon>
        <taxon>Bryopsida</taxon>
        <taxon>Dicranidae</taxon>
        <taxon>Pseudoditrichales</taxon>
        <taxon>Ditrichaceae</taxon>
        <taxon>Ceratodon</taxon>
    </lineage>
</organism>
<name>A0A8T0IL82_CERPU</name>
<keyword evidence="3 7" id="KW-0813">Transport</keyword>
<dbReference type="GO" id="GO:0032446">
    <property type="term" value="P:protein modification by small protein conjugation"/>
    <property type="evidence" value="ECO:0007669"/>
    <property type="project" value="TreeGrafter"/>
</dbReference>
<sequence length="696" mass="75995">MGITSPAGEDRHGGGEPAEPMPFKFVAWGGSADVSFWHRLADFKLDTQKLTEEPVNISGFFAPCNQPHAPSYLQLMMESLPPDPGVNDGPIEVPYNRNRLPVPGTLHNTNTVETYNALDKPALLRSAADKIWDDIKSGRAEEDCSLLSRFLVVSYADLKKWTFTYRFAFPGLRMSPQATAASCQPACDFFTKDEAAGVLAACTEWRALPSGASLTSFLLNITPDAKVKAQSLKEWHDAQHEGGKVILAFYDPSNLPANPGWPLRNLLALASVRWGVTRLQVLCYRENRSGLLDLEHSPVLDIILPETPEWKEPVGWELTARGGKGSKFVDLGQSMDPVKLAESAADLNLKLMRWRLLPSLDLPRMASTKCLLLGAGTLGCQVARTLMAWGVRHITLLDYGRVALSNPLRQSLFTHEDSLNNGKVKAEAAAENLKRIFPGVNATGVQMSIPMPGHPVSSNEEAGVLNDIQRMKELVDEHDVVFLLTDTRESRWLPTLLCADANKVAINAALGFDTYLVMRHGASPLLDSDSTSDEAKSRLGCYFCNDVVAPLDSTANRTLDQQCTVTRPGLAPIAAALAVELAVALLHHPLGVLAPADQGTSLTDNTEHPLGIMPHQVRGFIAHYGQLVVTGQAFDKCTACSSTVVNEFRERGSDFVLEVLNRPNYLEDLTGLTELLAATDEGGDLVWDDELEDTDL</sequence>
<evidence type="ECO:0000256" key="5">
    <source>
        <dbReference type="ARBA" id="ARBA00023006"/>
    </source>
</evidence>
<dbReference type="Gene3D" id="3.40.140.100">
    <property type="entry name" value="Ubiquitin-like modifier-activating enzyme ATG7 C-terminal domain"/>
    <property type="match status" value="1"/>
</dbReference>
<dbReference type="GO" id="GO:0019779">
    <property type="term" value="F:Atg8 activating enzyme activity"/>
    <property type="evidence" value="ECO:0007669"/>
    <property type="project" value="TreeGrafter"/>
</dbReference>
<dbReference type="InterPro" id="IPR032197">
    <property type="entry name" value="Atg7_N"/>
</dbReference>
<dbReference type="GO" id="GO:0000045">
    <property type="term" value="P:autophagosome assembly"/>
    <property type="evidence" value="ECO:0007669"/>
    <property type="project" value="TreeGrafter"/>
</dbReference>
<comment type="caution">
    <text evidence="10">The sequence shown here is derived from an EMBL/GenBank/DDBJ whole genome shotgun (WGS) entry which is preliminary data.</text>
</comment>
<comment type="similarity">
    <text evidence="1 7">Belongs to the ATG7 family.</text>
</comment>
<evidence type="ECO:0000259" key="9">
    <source>
        <dbReference type="Pfam" id="PF16420"/>
    </source>
</evidence>
<dbReference type="GO" id="GO:0034727">
    <property type="term" value="P:piecemeal microautophagy of the nucleus"/>
    <property type="evidence" value="ECO:0007669"/>
    <property type="project" value="TreeGrafter"/>
</dbReference>
<dbReference type="InterPro" id="IPR006285">
    <property type="entry name" value="Atg7"/>
</dbReference>
<gene>
    <name evidence="10" type="ORF">KC19_3G152700</name>
</gene>
<keyword evidence="5 7" id="KW-0072">Autophagy</keyword>
<comment type="subunit">
    <text evidence="7">Homodimer.</text>
</comment>
<evidence type="ECO:0000313" key="11">
    <source>
        <dbReference type="Proteomes" id="UP000822688"/>
    </source>
</evidence>
<dbReference type="NCBIfam" id="TIGR01381">
    <property type="entry name" value="E1_like_apg7"/>
    <property type="match status" value="1"/>
</dbReference>
<dbReference type="Gene3D" id="3.40.140.70">
    <property type="entry name" value="Ubiquitin-like modifier-activating enzyme ATG7 N-terminal domain"/>
    <property type="match status" value="1"/>
</dbReference>
<dbReference type="Proteomes" id="UP000822688">
    <property type="component" value="Chromosome 3"/>
</dbReference>
<dbReference type="AlphaFoldDB" id="A0A8T0IL82"/>
<keyword evidence="11" id="KW-1185">Reference proteome</keyword>
<dbReference type="FunFam" id="3.40.50.720:FF:000243">
    <property type="entry name" value="Ubiquitin-like modifier-activating enzyme ATG7"/>
    <property type="match status" value="1"/>
</dbReference>
<evidence type="ECO:0000256" key="4">
    <source>
        <dbReference type="ARBA" id="ARBA00022927"/>
    </source>
</evidence>
<evidence type="ECO:0000313" key="10">
    <source>
        <dbReference type="EMBL" id="KAG0583657.1"/>
    </source>
</evidence>
<evidence type="ECO:0000259" key="8">
    <source>
        <dbReference type="Pfam" id="PF00899"/>
    </source>
</evidence>
<dbReference type="CDD" id="cd01486">
    <property type="entry name" value="Apg7"/>
    <property type="match status" value="1"/>
</dbReference>
<dbReference type="InterPro" id="IPR035985">
    <property type="entry name" value="Ubiquitin-activating_enz"/>
</dbReference>
<dbReference type="GO" id="GO:0000422">
    <property type="term" value="P:autophagy of mitochondrion"/>
    <property type="evidence" value="ECO:0007669"/>
    <property type="project" value="TreeGrafter"/>
</dbReference>
<feature type="domain" description="Ubiquitin-like modifier-activating enzyme Atg7 N-terminal" evidence="9">
    <location>
        <begin position="24"/>
        <end position="335"/>
    </location>
</feature>
<dbReference type="InterPro" id="IPR000594">
    <property type="entry name" value="ThiF_NAD_FAD-bd"/>
</dbReference>
<evidence type="ECO:0000256" key="1">
    <source>
        <dbReference type="ARBA" id="ARBA00010931"/>
    </source>
</evidence>
<evidence type="ECO:0000256" key="2">
    <source>
        <dbReference type="ARBA" id="ARBA00017647"/>
    </source>
</evidence>